<gene>
    <name evidence="1" type="ORF">BST29_21870</name>
</gene>
<evidence type="ECO:0000313" key="2">
    <source>
        <dbReference type="Proteomes" id="UP000243140"/>
    </source>
</evidence>
<dbReference type="EMBL" id="MVHV01000030">
    <property type="protein sequence ID" value="ORA78233.1"/>
    <property type="molecule type" value="Genomic_DNA"/>
</dbReference>
<comment type="caution">
    <text evidence="1">The sequence shown here is derived from an EMBL/GenBank/DDBJ whole genome shotgun (WGS) entry which is preliminary data.</text>
</comment>
<proteinExistence type="predicted"/>
<organism evidence="1 2">
    <name type="scientific">Mycobacterium malmoense</name>
    <dbReference type="NCBI Taxonomy" id="1780"/>
    <lineage>
        <taxon>Bacteria</taxon>
        <taxon>Bacillati</taxon>
        <taxon>Actinomycetota</taxon>
        <taxon>Actinomycetes</taxon>
        <taxon>Mycobacteriales</taxon>
        <taxon>Mycobacteriaceae</taxon>
        <taxon>Mycobacterium</taxon>
    </lineage>
</organism>
<dbReference type="Proteomes" id="UP000243140">
    <property type="component" value="Unassembled WGS sequence"/>
</dbReference>
<evidence type="ECO:0008006" key="3">
    <source>
        <dbReference type="Google" id="ProtNLM"/>
    </source>
</evidence>
<evidence type="ECO:0000313" key="1">
    <source>
        <dbReference type="EMBL" id="ORA78233.1"/>
    </source>
</evidence>
<keyword evidence="2" id="KW-1185">Reference proteome</keyword>
<protein>
    <recommendedName>
        <fullName evidence="3">DUF2384 domain-containing protein</fullName>
    </recommendedName>
</protein>
<reference evidence="1 2" key="1">
    <citation type="submission" date="2017-02" db="EMBL/GenBank/DDBJ databases">
        <title>The new phylogeny of genus Mycobacterium.</title>
        <authorList>
            <person name="Tortoli E."/>
            <person name="Trovato A."/>
            <person name="Cirillo D.M."/>
        </authorList>
    </citation>
    <scope>NUCLEOTIDE SEQUENCE [LARGE SCALE GENOMIC DNA]</scope>
    <source>
        <strain evidence="1 2">IP1130001</strain>
    </source>
</reference>
<sequence length="223" mass="24806">MSYDDDMSTTEPDLGALLGRVDQATKLLQRSKTVPGEVGQLVDSFERTLGAATPLRLEADPYLTTTLWAAAYSAEKALRHDNKERQRRDVRIALEQFRHALRDIVENRPYADDVPIRDVLTRTAEVLAAPQKTLADLLGVSVRQLQRWLAQDGAEPAADDAARIRAVGQLVNQLRHSFTGPGVVAWFYRDHPVLGRRPIDLLDDPLCYPRLLNAATAARAMTA</sequence>
<name>A0ABX3SLA4_MYCMA</name>
<accession>A0ABX3SLA4</accession>